<keyword evidence="2 5" id="KW-0547">Nucleotide-binding</keyword>
<dbReference type="GO" id="GO:0048675">
    <property type="term" value="P:axon extension"/>
    <property type="evidence" value="ECO:0007669"/>
    <property type="project" value="TreeGrafter"/>
</dbReference>
<dbReference type="GO" id="GO:0004674">
    <property type="term" value="F:protein serine/threonine kinase activity"/>
    <property type="evidence" value="ECO:0007669"/>
    <property type="project" value="InterPro"/>
</dbReference>
<organism evidence="8 9">
    <name type="scientific">Ascaris lumbricoides</name>
    <name type="common">Giant roundworm</name>
    <dbReference type="NCBI Taxonomy" id="6252"/>
    <lineage>
        <taxon>Eukaryota</taxon>
        <taxon>Metazoa</taxon>
        <taxon>Ecdysozoa</taxon>
        <taxon>Nematoda</taxon>
        <taxon>Chromadorea</taxon>
        <taxon>Rhabditida</taxon>
        <taxon>Spirurina</taxon>
        <taxon>Ascaridomorpha</taxon>
        <taxon>Ascaridoidea</taxon>
        <taxon>Ascarididae</taxon>
        <taxon>Ascaris</taxon>
    </lineage>
</organism>
<feature type="binding site" evidence="5">
    <location>
        <position position="44"/>
    </location>
    <ligand>
        <name>ATP</name>
        <dbReference type="ChEBI" id="CHEBI:30616"/>
    </ligand>
</feature>
<dbReference type="GO" id="GO:0034727">
    <property type="term" value="P:piecemeal microautophagy of the nucleus"/>
    <property type="evidence" value="ECO:0007669"/>
    <property type="project" value="TreeGrafter"/>
</dbReference>
<accession>A0A9J2PE24</accession>
<keyword evidence="3" id="KW-0418">Kinase</keyword>
<dbReference type="FunFam" id="3.30.200.20:FF:000149">
    <property type="entry name" value="serine/threonine-protein kinase unc-51 isoform X1"/>
    <property type="match status" value="1"/>
</dbReference>
<sequence>METFDGFEYTKKDLIGHGAFAIVYKGRYVDKKDVPVAIKSIAKKNLSKSKNLLTKEIKILKELSSLQHENLVGLLKCVETPTHVFLVMEYCNGGDLGDYLQSKITLPEPTIQHFLVHIAHAIEAINKKGIVHRDLKPQNLLLCNPTRRPNPPATDLIVKLADFGFARFLDDGTMAATLCGSPMYMAPEVIMSLHYCAKADLWSVGTIIFQCLTGKAPFQAQTPQALKQFYERNKELRPNIPSYCTPLLKDLLLGLLKRNAKDRIEFGCFFFFLFSSVFRSSIFTYRTTGIAVKTDFGISGRLPSKRILESAAASPQHTPSASKRINGTPSPAISRRIPSNPYSTSPHAPNSATHRQHDPGTANAAAGLVDSGDFTFLPSVHGQHTPQSPVTLRRRTSSSNNHDSHLVCPVKQVQVHTADSGASLNIRAVPVPSQRLAFAKMEERRNGSATAAANHSSNKQHSVFGGSPATSTETRLPSIEHINLPSTQFVIREPRASRHDSALPARARRYTVDGLAGTAPTSSDAPLNVPLASVPEAESSNGVTTIPKSATVDAPLSSNERHIIEPIPAVGSPPSGDTGQGIGEAAAVSPARSSAREAQLGSPSPPIDNLKYLSVSPPRSCASLTVRAAPRSNNQISSSSLSDDDEDVDLERPINLPFASSKARPSLDDSTHSQLMESVCADEGVAVNGKEAAAAASNANATVNDNATHEDDDDVPPSLQQETLMEAEHVQVLAKLRFVLELVDTLINVAESRSNPITIAMQPRKAEHVQVLAKLRFVLELVDTLINVAESRSNPITIAMQPRKKKEYSDAYRRAEQLVVYVRALHMLSSALLLAQRQVTAETLHPSPAVQHVLNQLNDKYHQCLMRSQELASLGLPAADPAMAVISAERIMYKHAIDLCQSAALDELFGNPHLCSQRYQTAYMMLHTLSEQVSSEADKMILSKYKTAVEKRLRILEKQGLVQAISTTT</sequence>
<evidence type="ECO:0000256" key="1">
    <source>
        <dbReference type="ARBA" id="ARBA00022679"/>
    </source>
</evidence>
<evidence type="ECO:0000256" key="2">
    <source>
        <dbReference type="ARBA" id="ARBA00022741"/>
    </source>
</evidence>
<feature type="region of interest" description="Disordered" evidence="6">
    <location>
        <begin position="626"/>
        <end position="648"/>
    </location>
</feature>
<evidence type="ECO:0000256" key="4">
    <source>
        <dbReference type="ARBA" id="ARBA00022840"/>
    </source>
</evidence>
<dbReference type="WBParaSite" id="ALUE_0000821501-mRNA-1">
    <property type="protein sequence ID" value="ALUE_0000821501-mRNA-1"/>
    <property type="gene ID" value="ALUE_0000821501"/>
</dbReference>
<dbReference type="GO" id="GO:0005776">
    <property type="term" value="C:autophagosome"/>
    <property type="evidence" value="ECO:0007669"/>
    <property type="project" value="TreeGrafter"/>
</dbReference>
<dbReference type="GO" id="GO:0000422">
    <property type="term" value="P:autophagy of mitochondrion"/>
    <property type="evidence" value="ECO:0007669"/>
    <property type="project" value="TreeGrafter"/>
</dbReference>
<dbReference type="GO" id="GO:0000045">
    <property type="term" value="P:autophagosome assembly"/>
    <property type="evidence" value="ECO:0007669"/>
    <property type="project" value="TreeGrafter"/>
</dbReference>
<protein>
    <submittedName>
        <fullName evidence="9">Non-specific serine/threonine protein kinase</fullName>
    </submittedName>
</protein>
<dbReference type="SMART" id="SM00220">
    <property type="entry name" value="S_TKc"/>
    <property type="match status" value="1"/>
</dbReference>
<dbReference type="InterPro" id="IPR045269">
    <property type="entry name" value="Atg1-like"/>
</dbReference>
<name>A0A9J2PE24_ASCLU</name>
<dbReference type="AlphaFoldDB" id="A0A9J2PE24"/>
<feature type="compositionally biased region" description="Polar residues" evidence="6">
    <location>
        <begin position="447"/>
        <end position="461"/>
    </location>
</feature>
<dbReference type="InterPro" id="IPR017441">
    <property type="entry name" value="Protein_kinase_ATP_BS"/>
</dbReference>
<dbReference type="SUPFAM" id="SSF56112">
    <property type="entry name" value="Protein kinase-like (PK-like)"/>
    <property type="match status" value="1"/>
</dbReference>
<keyword evidence="1" id="KW-0808">Transferase</keyword>
<feature type="region of interest" description="Disordered" evidence="6">
    <location>
        <begin position="443"/>
        <end position="473"/>
    </location>
</feature>
<dbReference type="PROSITE" id="PS00108">
    <property type="entry name" value="PROTEIN_KINASE_ST"/>
    <property type="match status" value="1"/>
</dbReference>
<dbReference type="Gene3D" id="3.30.200.20">
    <property type="entry name" value="Phosphorylase Kinase, domain 1"/>
    <property type="match status" value="1"/>
</dbReference>
<dbReference type="GO" id="GO:0005829">
    <property type="term" value="C:cytosol"/>
    <property type="evidence" value="ECO:0007669"/>
    <property type="project" value="TreeGrafter"/>
</dbReference>
<dbReference type="PROSITE" id="PS00107">
    <property type="entry name" value="PROTEIN_KINASE_ATP"/>
    <property type="match status" value="1"/>
</dbReference>
<dbReference type="InterPro" id="IPR011009">
    <property type="entry name" value="Kinase-like_dom_sf"/>
</dbReference>
<evidence type="ECO:0000313" key="9">
    <source>
        <dbReference type="WBParaSite" id="ALUE_0000821501-mRNA-1"/>
    </source>
</evidence>
<feature type="compositionally biased region" description="Polar residues" evidence="6">
    <location>
        <begin position="340"/>
        <end position="353"/>
    </location>
</feature>
<dbReference type="PANTHER" id="PTHR24348:SF22">
    <property type="entry name" value="NON-SPECIFIC SERINE_THREONINE PROTEIN KINASE"/>
    <property type="match status" value="1"/>
</dbReference>
<evidence type="ECO:0000256" key="6">
    <source>
        <dbReference type="SAM" id="MobiDB-lite"/>
    </source>
</evidence>
<evidence type="ECO:0000256" key="5">
    <source>
        <dbReference type="PROSITE-ProRule" id="PRU10141"/>
    </source>
</evidence>
<dbReference type="InterPro" id="IPR048941">
    <property type="entry name" value="ATG1-like_MIT2"/>
</dbReference>
<dbReference type="GO" id="GO:0005524">
    <property type="term" value="F:ATP binding"/>
    <property type="evidence" value="ECO:0007669"/>
    <property type="project" value="UniProtKB-UniRule"/>
</dbReference>
<feature type="region of interest" description="Disordered" evidence="6">
    <location>
        <begin position="310"/>
        <end position="408"/>
    </location>
</feature>
<keyword evidence="8" id="KW-1185">Reference proteome</keyword>
<dbReference type="GO" id="GO:0034045">
    <property type="term" value="C:phagophore assembly site membrane"/>
    <property type="evidence" value="ECO:0007669"/>
    <property type="project" value="TreeGrafter"/>
</dbReference>
<dbReference type="GO" id="GO:0061709">
    <property type="term" value="P:reticulophagy"/>
    <property type="evidence" value="ECO:0007669"/>
    <property type="project" value="TreeGrafter"/>
</dbReference>
<dbReference type="Proteomes" id="UP000036681">
    <property type="component" value="Unplaced"/>
</dbReference>
<dbReference type="PANTHER" id="PTHR24348">
    <property type="entry name" value="SERINE/THREONINE-PROTEIN KINASE UNC-51-RELATED"/>
    <property type="match status" value="1"/>
</dbReference>
<feature type="compositionally biased region" description="Polar residues" evidence="6">
    <location>
        <begin position="313"/>
        <end position="331"/>
    </location>
</feature>
<proteinExistence type="predicted"/>
<dbReference type="InterPro" id="IPR008271">
    <property type="entry name" value="Ser/Thr_kinase_AS"/>
</dbReference>
<dbReference type="PROSITE" id="PS50011">
    <property type="entry name" value="PROTEIN_KINASE_DOM"/>
    <property type="match status" value="1"/>
</dbReference>
<dbReference type="GO" id="GO:0042594">
    <property type="term" value="P:response to starvation"/>
    <property type="evidence" value="ECO:0007669"/>
    <property type="project" value="TreeGrafter"/>
</dbReference>
<dbReference type="GO" id="GO:0010508">
    <property type="term" value="P:positive regulation of autophagy"/>
    <property type="evidence" value="ECO:0007669"/>
    <property type="project" value="TreeGrafter"/>
</dbReference>
<dbReference type="Pfam" id="PF00069">
    <property type="entry name" value="Pkinase"/>
    <property type="match status" value="1"/>
</dbReference>
<dbReference type="FunFam" id="1.10.510.10:FF:000493">
    <property type="entry name" value="serine/threonine-protein kinase unc-51 isoform X2"/>
    <property type="match status" value="1"/>
</dbReference>
<evidence type="ECO:0000259" key="7">
    <source>
        <dbReference type="PROSITE" id="PS50011"/>
    </source>
</evidence>
<dbReference type="Pfam" id="PF21127">
    <property type="entry name" value="ATG1-like_MIT2"/>
    <property type="match status" value="1"/>
</dbReference>
<feature type="domain" description="Protein kinase" evidence="7">
    <location>
        <begin position="9"/>
        <end position="278"/>
    </location>
</feature>
<feature type="compositionally biased region" description="Low complexity" evidence="6">
    <location>
        <begin position="584"/>
        <end position="598"/>
    </location>
</feature>
<evidence type="ECO:0000256" key="3">
    <source>
        <dbReference type="ARBA" id="ARBA00022777"/>
    </source>
</evidence>
<keyword evidence="4 5" id="KW-0067">ATP-binding</keyword>
<feature type="region of interest" description="Disordered" evidence="6">
    <location>
        <begin position="567"/>
        <end position="610"/>
    </location>
</feature>
<dbReference type="InterPro" id="IPR000719">
    <property type="entry name" value="Prot_kinase_dom"/>
</dbReference>
<dbReference type="Gene3D" id="1.10.510.10">
    <property type="entry name" value="Transferase(Phosphotransferase) domain 1"/>
    <property type="match status" value="1"/>
</dbReference>
<evidence type="ECO:0000313" key="8">
    <source>
        <dbReference type="Proteomes" id="UP000036681"/>
    </source>
</evidence>
<reference evidence="9" key="1">
    <citation type="submission" date="2023-03" db="UniProtKB">
        <authorList>
            <consortium name="WormBaseParasite"/>
        </authorList>
    </citation>
    <scope>IDENTIFICATION</scope>
</reference>